<feature type="region of interest" description="Disordered" evidence="1">
    <location>
        <begin position="118"/>
        <end position="156"/>
    </location>
</feature>
<evidence type="ECO:0000313" key="2">
    <source>
        <dbReference type="EMBL" id="OIQ94987.1"/>
    </source>
</evidence>
<reference evidence="2" key="1">
    <citation type="submission" date="2016-10" db="EMBL/GenBank/DDBJ databases">
        <title>Sequence of Gallionella enrichment culture.</title>
        <authorList>
            <person name="Poehlein A."/>
            <person name="Muehling M."/>
            <person name="Daniel R."/>
        </authorList>
    </citation>
    <scope>NUCLEOTIDE SEQUENCE</scope>
</reference>
<accession>A0A1J5RZQ7</accession>
<protein>
    <submittedName>
        <fullName evidence="2">Uncharacterized protein</fullName>
    </submittedName>
</protein>
<dbReference type="EMBL" id="MLJW01000176">
    <property type="protein sequence ID" value="OIQ94987.1"/>
    <property type="molecule type" value="Genomic_DNA"/>
</dbReference>
<proteinExistence type="predicted"/>
<sequence length="197" mass="20489">MSGSIASTPGSLKCTCGVSGRRGNKCQWLGWWRTTRAASERVRTQSRSVRSMASGSALPGGQDVAGWLRGSGWAASSTTFLSCQPRRARKAMACSRTAGSCSASNAGLPVMAMRSAGQPARTRLSRTASASTQTRSGWRVRAAKASPGRPNRSSMARVGMPCSAAASTAACSLRGALVASTNAGRSWATTRRKKSRG</sequence>
<evidence type="ECO:0000256" key="1">
    <source>
        <dbReference type="SAM" id="MobiDB-lite"/>
    </source>
</evidence>
<gene>
    <name evidence="2" type="ORF">GALL_230910</name>
</gene>
<comment type="caution">
    <text evidence="2">The sequence shown here is derived from an EMBL/GenBank/DDBJ whole genome shotgun (WGS) entry which is preliminary data.</text>
</comment>
<name>A0A1J5RZQ7_9ZZZZ</name>
<dbReference type="AlphaFoldDB" id="A0A1J5RZQ7"/>
<organism evidence="2">
    <name type="scientific">mine drainage metagenome</name>
    <dbReference type="NCBI Taxonomy" id="410659"/>
    <lineage>
        <taxon>unclassified sequences</taxon>
        <taxon>metagenomes</taxon>
        <taxon>ecological metagenomes</taxon>
    </lineage>
</organism>
<feature type="compositionally biased region" description="Low complexity" evidence="1">
    <location>
        <begin position="120"/>
        <end position="136"/>
    </location>
</feature>